<feature type="region of interest" description="Disordered" evidence="3">
    <location>
        <begin position="148"/>
        <end position="196"/>
    </location>
</feature>
<sequence length="362" mass="39174">MGLFRIDFLALWLLFLRLATAAVPVPTSDGYCFVYLIQGYDTCALIAKAHGITEADIESFNKNTWAWLGCGRLYQGDFICLSAGKPPMPMALPHATCGPQVPGTTRPAKWADLPGLNPCAESKCCAFWGQCGVSDLYCEGYRAPPAGPTATVKGATEAPTSEVTTKAKATGVQQSTKTGAGSKATSKSSTSSKSSTTGTTIIKATKITTTTKQTTTQKTTTQAAPKASASQYSWTAPWEITLYSQANCQGDYYHLEGYNKEYLDDKGCLALHGGLNSKFTETGVTCKWWTSNSLTWTSCDASKLVKPESWLLKNGYCSIFTKTDCDCFDTWKLYYQPKGCHNRTEGIDPPTFAALECSINGY</sequence>
<name>W6QP86_PENRF</name>
<dbReference type="AlphaFoldDB" id="W6QP86"/>
<dbReference type="STRING" id="1365484.W6QP86"/>
<evidence type="ECO:0000256" key="3">
    <source>
        <dbReference type="SAM" id="MobiDB-lite"/>
    </source>
</evidence>
<dbReference type="InterPro" id="IPR053214">
    <property type="entry name" value="LysM12-like"/>
</dbReference>
<dbReference type="Pfam" id="PF25139">
    <property type="entry name" value="LysM14_C"/>
    <property type="match status" value="1"/>
</dbReference>
<feature type="chain" id="PRO_5004882220" evidence="4">
    <location>
        <begin position="22"/>
        <end position="362"/>
    </location>
</feature>
<keyword evidence="7" id="KW-1185">Reference proteome</keyword>
<evidence type="ECO:0000256" key="2">
    <source>
        <dbReference type="ARBA" id="ARBA00023026"/>
    </source>
</evidence>
<dbReference type="GO" id="GO:0008061">
    <property type="term" value="F:chitin binding"/>
    <property type="evidence" value="ECO:0007669"/>
    <property type="project" value="UniProtKB-KW"/>
</dbReference>
<dbReference type="EMBL" id="HG792021">
    <property type="protein sequence ID" value="CDM37791.1"/>
    <property type="molecule type" value="Genomic_DNA"/>
</dbReference>
<dbReference type="SUPFAM" id="SSF54106">
    <property type="entry name" value="LysM domain"/>
    <property type="match status" value="1"/>
</dbReference>
<dbReference type="InterPro" id="IPR036861">
    <property type="entry name" value="Endochitinase-like_sf"/>
</dbReference>
<dbReference type="PROSITE" id="PS51782">
    <property type="entry name" value="LYSM"/>
    <property type="match status" value="1"/>
</dbReference>
<dbReference type="SUPFAM" id="SSF57016">
    <property type="entry name" value="Plant lectins/antimicrobial peptides"/>
    <property type="match status" value="1"/>
</dbReference>
<keyword evidence="4" id="KW-0732">Signal</keyword>
<keyword evidence="2" id="KW-0843">Virulence</keyword>
<feature type="compositionally biased region" description="Low complexity" evidence="3">
    <location>
        <begin position="175"/>
        <end position="196"/>
    </location>
</feature>
<dbReference type="SMART" id="SM00257">
    <property type="entry name" value="LysM"/>
    <property type="match status" value="1"/>
</dbReference>
<dbReference type="OMA" id="SKCCAFW"/>
<keyword evidence="1" id="KW-0147">Chitin-binding</keyword>
<evidence type="ECO:0000256" key="1">
    <source>
        <dbReference type="ARBA" id="ARBA00022669"/>
    </source>
</evidence>
<feature type="signal peptide" evidence="4">
    <location>
        <begin position="1"/>
        <end position="21"/>
    </location>
</feature>
<dbReference type="PANTHER" id="PTHR47700:SF2">
    <property type="entry name" value="CHITINASE"/>
    <property type="match status" value="1"/>
</dbReference>
<evidence type="ECO:0000256" key="4">
    <source>
        <dbReference type="SAM" id="SignalP"/>
    </source>
</evidence>
<dbReference type="InterPro" id="IPR018392">
    <property type="entry name" value="LysM"/>
</dbReference>
<proteinExistence type="predicted"/>
<accession>W6QP86</accession>
<organism evidence="6 7">
    <name type="scientific">Penicillium roqueforti (strain FM164)</name>
    <dbReference type="NCBI Taxonomy" id="1365484"/>
    <lineage>
        <taxon>Eukaryota</taxon>
        <taxon>Fungi</taxon>
        <taxon>Dikarya</taxon>
        <taxon>Ascomycota</taxon>
        <taxon>Pezizomycotina</taxon>
        <taxon>Eurotiomycetes</taxon>
        <taxon>Eurotiomycetidae</taxon>
        <taxon>Eurotiales</taxon>
        <taxon>Aspergillaceae</taxon>
        <taxon>Penicillium</taxon>
    </lineage>
</organism>
<dbReference type="Proteomes" id="UP000030686">
    <property type="component" value="Unassembled WGS sequence"/>
</dbReference>
<protein>
    <submittedName>
        <fullName evidence="6">Peptidoglycan-binding Lysin subgroup</fullName>
    </submittedName>
</protein>
<dbReference type="OrthoDB" id="73875at2759"/>
<dbReference type="PANTHER" id="PTHR47700">
    <property type="entry name" value="V CHITINASE, PUTATIVE (AFU_ORTHOLOGUE AFUA_6G13720)-RELATED"/>
    <property type="match status" value="1"/>
</dbReference>
<evidence type="ECO:0000313" key="7">
    <source>
        <dbReference type="Proteomes" id="UP000030686"/>
    </source>
</evidence>
<evidence type="ECO:0000313" key="6">
    <source>
        <dbReference type="EMBL" id="CDM37791.1"/>
    </source>
</evidence>
<reference evidence="6" key="1">
    <citation type="journal article" date="2014" name="Nat. Commun.">
        <title>Multiple recent horizontal transfers of a large genomic region in cheese making fungi.</title>
        <authorList>
            <person name="Cheeseman K."/>
            <person name="Ropars J."/>
            <person name="Renault P."/>
            <person name="Dupont J."/>
            <person name="Gouzy J."/>
            <person name="Branca A."/>
            <person name="Abraham A.L."/>
            <person name="Ceppi M."/>
            <person name="Conseiller E."/>
            <person name="Debuchy R."/>
            <person name="Malagnac F."/>
            <person name="Goarin A."/>
            <person name="Silar P."/>
            <person name="Lacoste S."/>
            <person name="Sallet E."/>
            <person name="Bensimon A."/>
            <person name="Giraud T."/>
            <person name="Brygoo Y."/>
        </authorList>
    </citation>
    <scope>NUCLEOTIDE SEQUENCE [LARGE SCALE GENOMIC DNA]</scope>
    <source>
        <strain evidence="6">FM164</strain>
    </source>
</reference>
<gene>
    <name evidence="6" type="ORF">PROQFM164_S07g000139</name>
</gene>
<dbReference type="CDD" id="cd00118">
    <property type="entry name" value="LysM"/>
    <property type="match status" value="1"/>
</dbReference>
<dbReference type="InterPro" id="IPR036779">
    <property type="entry name" value="LysM_dom_sf"/>
</dbReference>
<evidence type="ECO:0000259" key="5">
    <source>
        <dbReference type="PROSITE" id="PS51782"/>
    </source>
</evidence>
<dbReference type="Gene3D" id="3.10.350.10">
    <property type="entry name" value="LysM domain"/>
    <property type="match status" value="1"/>
</dbReference>
<feature type="domain" description="LysM" evidence="5">
    <location>
        <begin position="33"/>
        <end position="81"/>
    </location>
</feature>
<dbReference type="InterPro" id="IPR057277">
    <property type="entry name" value="LysM_C"/>
</dbReference>